<accession>A0AAJ6BFC5</accession>
<sequence>MLQAINPIATIISSGDEEPHFHPRPETLGAIGKYGRGNRPLIFSTELGRSIPEFIEIDLERASDKKKQRVGSTYGMVTVRTDGEHAVIAQKLEKPRSSFGLLTRWHVEKIVWNGERGEFVSRRG</sequence>
<dbReference type="Proteomes" id="UP001220610">
    <property type="component" value="Chromosome"/>
</dbReference>
<protein>
    <submittedName>
        <fullName evidence="1">Uncharacterized protein</fullName>
    </submittedName>
</protein>
<proteinExistence type="predicted"/>
<organism evidence="1 2">
    <name type="scientific">Candidatus Pseudobacter hemicellulosilyticus</name>
    <dbReference type="NCBI Taxonomy" id="3121375"/>
    <lineage>
        <taxon>Bacteria</taxon>
        <taxon>Pseudomonadati</taxon>
        <taxon>Bacteroidota</taxon>
        <taxon>Chitinophagia</taxon>
        <taxon>Chitinophagales</taxon>
        <taxon>Chitinophagaceae</taxon>
        <taxon>Pseudobacter</taxon>
    </lineage>
</organism>
<dbReference type="AlphaFoldDB" id="A0AAJ6BFC5"/>
<reference evidence="1" key="1">
    <citation type="submission" date="2023-03" db="EMBL/GenBank/DDBJ databases">
        <title>Andean soil-derived lignocellulolytic bacterial consortium as a source of novel taxa and putative plastic-active enzymes.</title>
        <authorList>
            <person name="Diaz-Garcia L."/>
            <person name="Chuvochina M."/>
            <person name="Feuerriegel G."/>
            <person name="Bunk B."/>
            <person name="Sproer C."/>
            <person name="Streit W.R."/>
            <person name="Rodriguez L.M."/>
            <person name="Overmann J."/>
            <person name="Jimenez D.J."/>
        </authorList>
    </citation>
    <scope>NUCLEOTIDE SEQUENCE</scope>
    <source>
        <strain evidence="1">MAG 7</strain>
    </source>
</reference>
<gene>
    <name evidence="1" type="ORF">P0Y53_13790</name>
</gene>
<name>A0AAJ6BFC5_9BACT</name>
<evidence type="ECO:0000313" key="2">
    <source>
        <dbReference type="Proteomes" id="UP001220610"/>
    </source>
</evidence>
<dbReference type="EMBL" id="CP119311">
    <property type="protein sequence ID" value="WEK33559.1"/>
    <property type="molecule type" value="Genomic_DNA"/>
</dbReference>
<evidence type="ECO:0000313" key="1">
    <source>
        <dbReference type="EMBL" id="WEK33559.1"/>
    </source>
</evidence>